<dbReference type="EMBL" id="KY052828">
    <property type="protein sequence ID" value="ASF00327.1"/>
    <property type="molecule type" value="Genomic_DNA"/>
</dbReference>
<accession>A0A218MM11</accession>
<name>A0A218MM11_9VIRU</name>
<organism evidence="1">
    <name type="scientific">uncultured virus</name>
    <dbReference type="NCBI Taxonomy" id="340016"/>
    <lineage>
        <taxon>Viruses</taxon>
        <taxon>environmental samples</taxon>
    </lineage>
</organism>
<reference evidence="1" key="2">
    <citation type="journal article" date="2017" name="Nat. Commun.">
        <title>Single-virus genomics reveals hidden cosmopolitan and abundant viruses.</title>
        <authorList>
            <person name="Martinez-Hernandez F."/>
            <person name="Fornas O."/>
            <person name="Lluesma Gomez M."/>
            <person name="Bolduc B."/>
            <person name="de la Cruz Pena M.J."/>
            <person name="Martinez J.M."/>
            <person name="Anton J."/>
            <person name="Gasol J.M."/>
            <person name="Rosselli R."/>
            <person name="Rodriguez-Valera F."/>
            <person name="Sullivan M.B."/>
            <person name="Acinas S.G."/>
            <person name="Martinez-Garcia M."/>
        </authorList>
    </citation>
    <scope>NUCLEOTIDE SEQUENCE</scope>
</reference>
<proteinExistence type="predicted"/>
<evidence type="ECO:0000313" key="1">
    <source>
        <dbReference type="EMBL" id="ASF00327.1"/>
    </source>
</evidence>
<reference evidence="1" key="1">
    <citation type="submission" date="2016-10" db="EMBL/GenBank/DDBJ databases">
        <authorList>
            <person name="Varghese N."/>
        </authorList>
    </citation>
    <scope>NUCLEOTIDE SEQUENCE</scope>
</reference>
<protein>
    <submittedName>
        <fullName evidence="1">Uncharacterized protein</fullName>
    </submittedName>
</protein>
<sequence>MAYKVIKYRLTAEGTIPTFLKFGVPQGTGGMFPVKDSTASPRDHIMIGIADDGADISSSEGEITSKDALTTYLTSVSDGKGWKQMKEDGTEEDFVPATHATKVWNDLTTCVA</sequence>